<accession>A0ACC2GBW0</accession>
<proteinExistence type="predicted"/>
<protein>
    <submittedName>
        <fullName evidence="1">Uncharacterized protein</fullName>
    </submittedName>
</protein>
<keyword evidence="2" id="KW-1185">Reference proteome</keyword>
<evidence type="ECO:0000313" key="2">
    <source>
        <dbReference type="Proteomes" id="UP001157502"/>
    </source>
</evidence>
<organism evidence="1 2">
    <name type="scientific">Dallia pectoralis</name>
    <name type="common">Alaska blackfish</name>
    <dbReference type="NCBI Taxonomy" id="75939"/>
    <lineage>
        <taxon>Eukaryota</taxon>
        <taxon>Metazoa</taxon>
        <taxon>Chordata</taxon>
        <taxon>Craniata</taxon>
        <taxon>Vertebrata</taxon>
        <taxon>Euteleostomi</taxon>
        <taxon>Actinopterygii</taxon>
        <taxon>Neopterygii</taxon>
        <taxon>Teleostei</taxon>
        <taxon>Protacanthopterygii</taxon>
        <taxon>Esociformes</taxon>
        <taxon>Umbridae</taxon>
        <taxon>Dallia</taxon>
    </lineage>
</organism>
<sequence length="105" mass="12447">MIRAFPPEAKHDWPRHLQTLTFMYNCTVHETTGFPPFYLMYGRVPRLPVDILFINILRDPEVSSYDRYVVSLTKDLQEAMAFAQEHANKEQNRQAELYNRREKGS</sequence>
<comment type="caution">
    <text evidence="1">The sequence shown here is derived from an EMBL/GenBank/DDBJ whole genome shotgun (WGS) entry which is preliminary data.</text>
</comment>
<name>A0ACC2GBW0_DALPE</name>
<reference evidence="1" key="1">
    <citation type="submission" date="2021-05" db="EMBL/GenBank/DDBJ databases">
        <authorList>
            <person name="Pan Q."/>
            <person name="Jouanno E."/>
            <person name="Zahm M."/>
            <person name="Klopp C."/>
            <person name="Cabau C."/>
            <person name="Louis A."/>
            <person name="Berthelot C."/>
            <person name="Parey E."/>
            <person name="Roest Crollius H."/>
            <person name="Montfort J."/>
            <person name="Robinson-Rechavi M."/>
            <person name="Bouchez O."/>
            <person name="Lampietro C."/>
            <person name="Lopez Roques C."/>
            <person name="Donnadieu C."/>
            <person name="Postlethwait J."/>
            <person name="Bobe J."/>
            <person name="Dillon D."/>
            <person name="Chandos A."/>
            <person name="von Hippel F."/>
            <person name="Guiguen Y."/>
        </authorList>
    </citation>
    <scope>NUCLEOTIDE SEQUENCE</scope>
    <source>
        <strain evidence="1">YG-Jan2019</strain>
    </source>
</reference>
<dbReference type="Proteomes" id="UP001157502">
    <property type="component" value="Chromosome 15"/>
</dbReference>
<evidence type="ECO:0000313" key="1">
    <source>
        <dbReference type="EMBL" id="KAJ8000995.1"/>
    </source>
</evidence>
<gene>
    <name evidence="1" type="ORF">DPEC_G00186220</name>
</gene>
<dbReference type="EMBL" id="CM055742">
    <property type="protein sequence ID" value="KAJ8000995.1"/>
    <property type="molecule type" value="Genomic_DNA"/>
</dbReference>